<dbReference type="KEGG" id="hix:NTHI723_01867"/>
<dbReference type="EMBL" id="QVJI01000020">
    <property type="protein sequence ID" value="RFN62395.1"/>
    <property type="molecule type" value="Genomic_DNA"/>
</dbReference>
<accession>A0A3E1QF88</accession>
<protein>
    <submittedName>
        <fullName evidence="1">Phage tail protein</fullName>
    </submittedName>
</protein>
<evidence type="ECO:0000313" key="1">
    <source>
        <dbReference type="EMBL" id="RFN62395.1"/>
    </source>
</evidence>
<gene>
    <name evidence="1" type="ORF">CH627_09545</name>
</gene>
<reference evidence="1" key="1">
    <citation type="submission" date="2018-08" db="EMBL/GenBank/DDBJ databases">
        <title>Antagonistic pleiotropy in the bifunctional surface protein FadL/P1 during adaptation of Haemophilus influenzae to chronic lung infection associated with COPD.</title>
        <authorList>
            <person name="Moleres J."/>
            <person name="Ehrlich R."/>
        </authorList>
    </citation>
    <scope>NUCLEOTIDE SEQUENCE [LARGE SCALE GENOMIC DNA]</scope>
    <source>
        <strain evidence="1">P668-6062</strain>
    </source>
</reference>
<dbReference type="Pfam" id="PF05939">
    <property type="entry name" value="Phage_min_tail"/>
    <property type="match status" value="1"/>
</dbReference>
<dbReference type="InterPro" id="IPR010265">
    <property type="entry name" value="Phage_lambda_TipM"/>
</dbReference>
<organism evidence="1">
    <name type="scientific">Haemophilus influenzae</name>
    <dbReference type="NCBI Taxonomy" id="727"/>
    <lineage>
        <taxon>Bacteria</taxon>
        <taxon>Pseudomonadati</taxon>
        <taxon>Pseudomonadota</taxon>
        <taxon>Gammaproteobacteria</taxon>
        <taxon>Pasteurellales</taxon>
        <taxon>Pasteurellaceae</taxon>
        <taxon>Haemophilus</taxon>
    </lineage>
</organism>
<sequence length="114" mass="13296">MAKERFKWKTLWGLSTETEPKVKEIKFGDGYSQRIQDGLNHIVSKATLTVRLNKRDKAAIDELESFLLRHGGYKSFEWLQPGKKTPILVVCRKWTSTDNGVYVDYELPFEQVFN</sequence>
<dbReference type="AlphaFoldDB" id="A0A3E1QF88"/>
<name>A0A3E1QF88_HAEIF</name>
<proteinExistence type="predicted"/>
<comment type="caution">
    <text evidence="1">The sequence shown here is derived from an EMBL/GenBank/DDBJ whole genome shotgun (WGS) entry which is preliminary data.</text>
</comment>
<dbReference type="RefSeq" id="WP_042603541.1">
    <property type="nucleotide sequence ID" value="NZ_AP018771.1"/>
</dbReference>